<feature type="region of interest" description="Disordered" evidence="1">
    <location>
        <begin position="134"/>
        <end position="161"/>
    </location>
</feature>
<dbReference type="PANTHER" id="PTHR31875:SF36">
    <property type="entry name" value="PROTEIN DEHYDRATION-INDUCED 19 HOMOLOG 4-LIKE"/>
    <property type="match status" value="1"/>
</dbReference>
<gene>
    <name evidence="3" type="ORF">RND71_022096</name>
</gene>
<keyword evidence="4" id="KW-1185">Reference proteome</keyword>
<dbReference type="PANTHER" id="PTHR31875">
    <property type="entry name" value="PROTEIN DEHYDRATION-INDUCED 19"/>
    <property type="match status" value="1"/>
</dbReference>
<feature type="domain" description="Di19 C-terminal" evidence="2">
    <location>
        <begin position="76"/>
        <end position="172"/>
    </location>
</feature>
<dbReference type="Proteomes" id="UP001291623">
    <property type="component" value="Unassembled WGS sequence"/>
</dbReference>
<evidence type="ECO:0000313" key="4">
    <source>
        <dbReference type="Proteomes" id="UP001291623"/>
    </source>
</evidence>
<feature type="compositionally biased region" description="Basic and acidic residues" evidence="1">
    <location>
        <begin position="134"/>
        <end position="159"/>
    </location>
</feature>
<sequence length="178" mass="20580">MNLFRSRFTKYNPKDDSMRYLDVTNFAPFQIFLLRILVEFIRSNIAVMFSVECEYFKGAAQEKISKSWYFGSLYIKKRTKGREFASILGGSSRLVSSSGTDPDTLLFSFINNIPLANEILDVQPLSSTKQSFKKESTLENSFERNEQSPLSDKDQEEKARKSKFVQGRLLSTFLEEDF</sequence>
<organism evidence="3 4">
    <name type="scientific">Anisodus tanguticus</name>
    <dbReference type="NCBI Taxonomy" id="243964"/>
    <lineage>
        <taxon>Eukaryota</taxon>
        <taxon>Viridiplantae</taxon>
        <taxon>Streptophyta</taxon>
        <taxon>Embryophyta</taxon>
        <taxon>Tracheophyta</taxon>
        <taxon>Spermatophyta</taxon>
        <taxon>Magnoliopsida</taxon>
        <taxon>eudicotyledons</taxon>
        <taxon>Gunneridae</taxon>
        <taxon>Pentapetalae</taxon>
        <taxon>asterids</taxon>
        <taxon>lamiids</taxon>
        <taxon>Solanales</taxon>
        <taxon>Solanaceae</taxon>
        <taxon>Solanoideae</taxon>
        <taxon>Hyoscyameae</taxon>
        <taxon>Anisodus</taxon>
    </lineage>
</organism>
<dbReference type="InterPro" id="IPR027935">
    <property type="entry name" value="Di19_C"/>
</dbReference>
<evidence type="ECO:0000259" key="2">
    <source>
        <dbReference type="Pfam" id="PF14571"/>
    </source>
</evidence>
<dbReference type="InterPro" id="IPR033347">
    <property type="entry name" value="Di19"/>
</dbReference>
<evidence type="ECO:0000313" key="3">
    <source>
        <dbReference type="EMBL" id="KAK4359867.1"/>
    </source>
</evidence>
<comment type="caution">
    <text evidence="3">The sequence shown here is derived from an EMBL/GenBank/DDBJ whole genome shotgun (WGS) entry which is preliminary data.</text>
</comment>
<evidence type="ECO:0000256" key="1">
    <source>
        <dbReference type="SAM" id="MobiDB-lite"/>
    </source>
</evidence>
<dbReference type="Pfam" id="PF14571">
    <property type="entry name" value="Di19_C"/>
    <property type="match status" value="1"/>
</dbReference>
<name>A0AAE1RZD9_9SOLA</name>
<reference evidence="3" key="1">
    <citation type="submission" date="2023-12" db="EMBL/GenBank/DDBJ databases">
        <title>Genome assembly of Anisodus tanguticus.</title>
        <authorList>
            <person name="Wang Y.-J."/>
        </authorList>
    </citation>
    <scope>NUCLEOTIDE SEQUENCE</scope>
    <source>
        <strain evidence="3">KB-2021</strain>
        <tissue evidence="3">Leaf</tissue>
    </source>
</reference>
<protein>
    <recommendedName>
        <fullName evidence="2">Di19 C-terminal domain-containing protein</fullName>
    </recommendedName>
</protein>
<dbReference type="AlphaFoldDB" id="A0AAE1RZD9"/>
<dbReference type="EMBL" id="JAVYJV010000011">
    <property type="protein sequence ID" value="KAK4359867.1"/>
    <property type="molecule type" value="Genomic_DNA"/>
</dbReference>
<proteinExistence type="predicted"/>
<accession>A0AAE1RZD9</accession>